<organism evidence="1 2">
    <name type="scientific">Helicocarpus griseus UAMH5409</name>
    <dbReference type="NCBI Taxonomy" id="1447875"/>
    <lineage>
        <taxon>Eukaryota</taxon>
        <taxon>Fungi</taxon>
        <taxon>Dikarya</taxon>
        <taxon>Ascomycota</taxon>
        <taxon>Pezizomycotina</taxon>
        <taxon>Eurotiomycetes</taxon>
        <taxon>Eurotiomycetidae</taxon>
        <taxon>Onygenales</taxon>
        <taxon>Ajellomycetaceae</taxon>
        <taxon>Helicocarpus</taxon>
    </lineage>
</organism>
<dbReference type="AlphaFoldDB" id="A0A2B7XWC9"/>
<reference evidence="1 2" key="1">
    <citation type="submission" date="2017-10" db="EMBL/GenBank/DDBJ databases">
        <title>Comparative genomics in systemic dimorphic fungi from Ajellomycetaceae.</title>
        <authorList>
            <person name="Munoz J.F."/>
            <person name="Mcewen J.G."/>
            <person name="Clay O.K."/>
            <person name="Cuomo C.A."/>
        </authorList>
    </citation>
    <scope>NUCLEOTIDE SEQUENCE [LARGE SCALE GENOMIC DNA]</scope>
    <source>
        <strain evidence="1 2">UAMH5409</strain>
    </source>
</reference>
<dbReference type="PANTHER" id="PTHR43861">
    <property type="entry name" value="TRANS-ACONITATE 2-METHYLTRANSFERASE-RELATED"/>
    <property type="match status" value="1"/>
</dbReference>
<name>A0A2B7XWC9_9EURO</name>
<evidence type="ECO:0000313" key="2">
    <source>
        <dbReference type="Proteomes" id="UP000223968"/>
    </source>
</evidence>
<dbReference type="STRING" id="1447875.A0A2B7XWC9"/>
<gene>
    <name evidence="1" type="ORF">AJ79_03808</name>
</gene>
<protein>
    <recommendedName>
        <fullName evidence="3">Methyltransferase type 11 domain-containing protein</fullName>
    </recommendedName>
</protein>
<dbReference type="Proteomes" id="UP000223968">
    <property type="component" value="Unassembled WGS sequence"/>
</dbReference>
<dbReference type="EMBL" id="PDNB01000048">
    <property type="protein sequence ID" value="PGH13249.1"/>
    <property type="molecule type" value="Genomic_DNA"/>
</dbReference>
<dbReference type="InterPro" id="IPR029063">
    <property type="entry name" value="SAM-dependent_MTases_sf"/>
</dbReference>
<sequence length="303" mass="33544">MTNIPTQNIYDNPLFFTEYSKLPRSQHGLAGAPEWPSLLELLLPSPPDPSTTTTGATGAAAKPLANQFILDLGCGYGHFCRWAAAAGASSVRGIDVSEKMIERARQTMTATSADTNTATHTHMHAANDINPTTTPILYELHDLETINLPHILNNEKCDLIFSSLTLHYLTNLPRLLGQIHASLKPGSGRFVFSVEHPTYTAPVDPAAGWMRVPAQLSTEEGPRATDWLGVTDVRKYHRTVETYVTLLLEAGFELTRLREWVPSREMVGEGGEHPEWRDERHRPYFLLVGGRVEGWRGSCMDGS</sequence>
<evidence type="ECO:0008006" key="3">
    <source>
        <dbReference type="Google" id="ProtNLM"/>
    </source>
</evidence>
<dbReference type="CDD" id="cd02440">
    <property type="entry name" value="AdoMet_MTases"/>
    <property type="match status" value="1"/>
</dbReference>
<evidence type="ECO:0000313" key="1">
    <source>
        <dbReference type="EMBL" id="PGH13249.1"/>
    </source>
</evidence>
<dbReference type="SUPFAM" id="SSF53335">
    <property type="entry name" value="S-adenosyl-L-methionine-dependent methyltransferases"/>
    <property type="match status" value="1"/>
</dbReference>
<keyword evidence="2" id="KW-1185">Reference proteome</keyword>
<comment type="caution">
    <text evidence="1">The sequence shown here is derived from an EMBL/GenBank/DDBJ whole genome shotgun (WGS) entry which is preliminary data.</text>
</comment>
<dbReference type="PANTHER" id="PTHR43861:SF1">
    <property type="entry name" value="TRANS-ACONITATE 2-METHYLTRANSFERASE"/>
    <property type="match status" value="1"/>
</dbReference>
<dbReference type="OrthoDB" id="66144at2759"/>
<dbReference type="Gene3D" id="3.40.50.150">
    <property type="entry name" value="Vaccinia Virus protein VP39"/>
    <property type="match status" value="1"/>
</dbReference>
<accession>A0A2B7XWC9</accession>
<dbReference type="Pfam" id="PF13489">
    <property type="entry name" value="Methyltransf_23"/>
    <property type="match status" value="1"/>
</dbReference>
<proteinExistence type="predicted"/>